<feature type="non-terminal residue" evidence="2">
    <location>
        <position position="1"/>
    </location>
</feature>
<evidence type="ECO:0000256" key="1">
    <source>
        <dbReference type="SAM" id="MobiDB-lite"/>
    </source>
</evidence>
<reference evidence="2" key="1">
    <citation type="submission" date="2020-11" db="EMBL/GenBank/DDBJ databases">
        <authorList>
            <person name="Whitehead M."/>
        </authorList>
    </citation>
    <scope>NUCLEOTIDE SEQUENCE</scope>
    <source>
        <strain evidence="2">EGII</strain>
    </source>
</reference>
<feature type="compositionally biased region" description="Basic and acidic residues" evidence="1">
    <location>
        <begin position="19"/>
        <end position="34"/>
    </location>
</feature>
<feature type="compositionally biased region" description="Polar residues" evidence="1">
    <location>
        <begin position="1"/>
        <end position="10"/>
    </location>
</feature>
<feature type="region of interest" description="Disordered" evidence="1">
    <location>
        <begin position="1"/>
        <end position="36"/>
    </location>
</feature>
<gene>
    <name evidence="2" type="ORF">CCAP1982_LOCUS23269</name>
</gene>
<dbReference type="AlphaFoldDB" id="A0A811VK06"/>
<organism evidence="2 3">
    <name type="scientific">Ceratitis capitata</name>
    <name type="common">Mediterranean fruit fly</name>
    <name type="synonym">Tephritis capitata</name>
    <dbReference type="NCBI Taxonomy" id="7213"/>
    <lineage>
        <taxon>Eukaryota</taxon>
        <taxon>Metazoa</taxon>
        <taxon>Ecdysozoa</taxon>
        <taxon>Arthropoda</taxon>
        <taxon>Hexapoda</taxon>
        <taxon>Insecta</taxon>
        <taxon>Pterygota</taxon>
        <taxon>Neoptera</taxon>
        <taxon>Endopterygota</taxon>
        <taxon>Diptera</taxon>
        <taxon>Brachycera</taxon>
        <taxon>Muscomorpha</taxon>
        <taxon>Tephritoidea</taxon>
        <taxon>Tephritidae</taxon>
        <taxon>Ceratitis</taxon>
        <taxon>Ceratitis</taxon>
    </lineage>
</organism>
<dbReference type="Proteomes" id="UP000606786">
    <property type="component" value="Unassembled WGS sequence"/>
</dbReference>
<evidence type="ECO:0000313" key="2">
    <source>
        <dbReference type="EMBL" id="CAD7015324.1"/>
    </source>
</evidence>
<evidence type="ECO:0000313" key="3">
    <source>
        <dbReference type="Proteomes" id="UP000606786"/>
    </source>
</evidence>
<dbReference type="EMBL" id="CAJHJT010000056">
    <property type="protein sequence ID" value="CAD7015324.1"/>
    <property type="molecule type" value="Genomic_DNA"/>
</dbReference>
<keyword evidence="3" id="KW-1185">Reference proteome</keyword>
<accession>A0A811VK06</accession>
<sequence>NGSDNNNKTIVNGKGAGKAKAEDAARGGREERAAGGELDTCDMPQTWLCCMQQSVLLLYSYCTCHLPYTTYHLPIAMRYMRVAVATTILQCKYASVCCAANTSADCHF</sequence>
<name>A0A811VK06_CERCA</name>
<comment type="caution">
    <text evidence="2">The sequence shown here is derived from an EMBL/GenBank/DDBJ whole genome shotgun (WGS) entry which is preliminary data.</text>
</comment>
<protein>
    <submittedName>
        <fullName evidence="2">(Mediterranean fruit fly) hypothetical protein</fullName>
    </submittedName>
</protein>
<proteinExistence type="predicted"/>